<evidence type="ECO:0000313" key="1">
    <source>
        <dbReference type="EMBL" id="KOF63225.1"/>
    </source>
</evidence>
<protein>
    <submittedName>
        <fullName evidence="1">Uncharacterized protein</fullName>
    </submittedName>
</protein>
<dbReference type="AlphaFoldDB" id="A0A0L8FHS6"/>
<proteinExistence type="predicted"/>
<sequence length="69" mass="7746">MTNLPSDLCSIYFGVPRTWFCSPLHPVTHQQLLKMCFPTTVSLQSLKKNIDLGDLGRPTKSFLLIKPNG</sequence>
<dbReference type="EMBL" id="KQ431332">
    <property type="protein sequence ID" value="KOF63225.1"/>
    <property type="molecule type" value="Genomic_DNA"/>
</dbReference>
<reference evidence="1" key="1">
    <citation type="submission" date="2015-07" db="EMBL/GenBank/DDBJ databases">
        <title>MeaNS - Measles Nucleotide Surveillance Program.</title>
        <authorList>
            <person name="Tran T."/>
            <person name="Druce J."/>
        </authorList>
    </citation>
    <scope>NUCLEOTIDE SEQUENCE</scope>
    <source>
        <strain evidence="1">UCB-OBI-ISO-001</strain>
        <tissue evidence="1">Gonad</tissue>
    </source>
</reference>
<organism evidence="1">
    <name type="scientific">Octopus bimaculoides</name>
    <name type="common">California two-spotted octopus</name>
    <dbReference type="NCBI Taxonomy" id="37653"/>
    <lineage>
        <taxon>Eukaryota</taxon>
        <taxon>Metazoa</taxon>
        <taxon>Spiralia</taxon>
        <taxon>Lophotrochozoa</taxon>
        <taxon>Mollusca</taxon>
        <taxon>Cephalopoda</taxon>
        <taxon>Coleoidea</taxon>
        <taxon>Octopodiformes</taxon>
        <taxon>Octopoda</taxon>
        <taxon>Incirrata</taxon>
        <taxon>Octopodidae</taxon>
        <taxon>Octopus</taxon>
    </lineage>
</organism>
<accession>A0A0L8FHS6</accession>
<name>A0A0L8FHS6_OCTBM</name>
<gene>
    <name evidence="1" type="ORF">OCBIM_22019819mg</name>
</gene>